<dbReference type="GeneID" id="85451691"/>
<evidence type="ECO:0000313" key="2">
    <source>
        <dbReference type="EMBL" id="KAK1689873.1"/>
    </source>
</evidence>
<feature type="region of interest" description="Disordered" evidence="1">
    <location>
        <begin position="72"/>
        <end position="106"/>
    </location>
</feature>
<reference evidence="2" key="1">
    <citation type="submission" date="2021-06" db="EMBL/GenBank/DDBJ databases">
        <title>Comparative genomics, transcriptomics and evolutionary studies reveal genomic signatures of adaptation to plant cell wall in hemibiotrophic fungi.</title>
        <authorList>
            <consortium name="DOE Joint Genome Institute"/>
            <person name="Baroncelli R."/>
            <person name="Diaz J.F."/>
            <person name="Benocci T."/>
            <person name="Peng M."/>
            <person name="Battaglia E."/>
            <person name="Haridas S."/>
            <person name="Andreopoulos W."/>
            <person name="Labutti K."/>
            <person name="Pangilinan J."/>
            <person name="Floch G.L."/>
            <person name="Makela M.R."/>
            <person name="Henrissat B."/>
            <person name="Grigoriev I.V."/>
            <person name="Crouch J.A."/>
            <person name="De Vries R.P."/>
            <person name="Sukno S.A."/>
            <person name="Thon M.R."/>
        </authorList>
    </citation>
    <scope>NUCLEOTIDE SEQUENCE</scope>
    <source>
        <strain evidence="2">CBS 193.32</strain>
    </source>
</reference>
<evidence type="ECO:0000313" key="3">
    <source>
        <dbReference type="Proteomes" id="UP001224890"/>
    </source>
</evidence>
<dbReference type="EMBL" id="JAHMHR010000007">
    <property type="protein sequence ID" value="KAK1689873.1"/>
    <property type="molecule type" value="Genomic_DNA"/>
</dbReference>
<name>A0AAJ0AU65_9PEZI</name>
<protein>
    <submittedName>
        <fullName evidence="2">Uncharacterized protein</fullName>
    </submittedName>
</protein>
<dbReference type="RefSeq" id="XP_060433568.1">
    <property type="nucleotide sequence ID" value="XM_060567165.1"/>
</dbReference>
<comment type="caution">
    <text evidence="2">The sequence shown here is derived from an EMBL/GenBank/DDBJ whole genome shotgun (WGS) entry which is preliminary data.</text>
</comment>
<keyword evidence="3" id="KW-1185">Reference proteome</keyword>
<organism evidence="2 3">
    <name type="scientific">Colletotrichum godetiae</name>
    <dbReference type="NCBI Taxonomy" id="1209918"/>
    <lineage>
        <taxon>Eukaryota</taxon>
        <taxon>Fungi</taxon>
        <taxon>Dikarya</taxon>
        <taxon>Ascomycota</taxon>
        <taxon>Pezizomycotina</taxon>
        <taxon>Sordariomycetes</taxon>
        <taxon>Hypocreomycetidae</taxon>
        <taxon>Glomerellales</taxon>
        <taxon>Glomerellaceae</taxon>
        <taxon>Colletotrichum</taxon>
        <taxon>Colletotrichum acutatum species complex</taxon>
    </lineage>
</organism>
<sequence>MAGNSWTAEAEKALLLSIATTANAGAGTKPEWAAVTRRMNRLGYNFTSTALAQRYGKSLAKPYNDRVNAAAEVPITPASTPSRKRAAPSSGARATRTSTAGGSGPVQAANEMASLALSADNGGDDAEPDMEDSKKRMKFTHGSASVGLDPGLNGQQIDLTGDDTGVNIENTAPAADENGQPIDLTDDQVDIKPEVEVRFLNASFSHRARARRYVITDSRFHVLYLQLDPFLPSQHFRPRAFIGVFVALPASPARNRFSLASSFHLRAVSSFTLPLKFDTSTSYPPSLPSVSPNFPLPPTSSNHTLAFNFHNQTSTLYTTSSSSTKHFQKMDLTRKFHSMTLNPIPTNEEYFEVMGIIPQSPKVIPRTLPRNPV</sequence>
<proteinExistence type="predicted"/>
<accession>A0AAJ0AU65</accession>
<dbReference type="Proteomes" id="UP001224890">
    <property type="component" value="Unassembled WGS sequence"/>
</dbReference>
<evidence type="ECO:0000256" key="1">
    <source>
        <dbReference type="SAM" id="MobiDB-lite"/>
    </source>
</evidence>
<dbReference type="AlphaFoldDB" id="A0AAJ0AU65"/>
<gene>
    <name evidence="2" type="ORF">BDP55DRAFT_381556</name>
</gene>